<accession>A0A8B8LRJ4</accession>
<dbReference type="RefSeq" id="XP_027358910.1">
    <property type="nucleotide sequence ID" value="XM_027503109.1"/>
</dbReference>
<keyword evidence="1" id="KW-1185">Reference proteome</keyword>
<dbReference type="KEGG" id="aprc:113867682"/>
<evidence type="ECO:0000313" key="1">
    <source>
        <dbReference type="Proteomes" id="UP000694853"/>
    </source>
</evidence>
<dbReference type="OrthoDB" id="1925304at2759"/>
<dbReference type="Proteomes" id="UP000694853">
    <property type="component" value="Unplaced"/>
</dbReference>
<protein>
    <submittedName>
        <fullName evidence="2">Uncharacterized protein LOC113867682</fullName>
    </submittedName>
</protein>
<dbReference type="GeneID" id="113867682"/>
<reference evidence="2" key="2">
    <citation type="submission" date="2025-08" db="UniProtKB">
        <authorList>
            <consortium name="RefSeq"/>
        </authorList>
    </citation>
    <scope>IDENTIFICATION</scope>
    <source>
        <tissue evidence="2">Young leaves</tissue>
    </source>
</reference>
<reference evidence="1" key="1">
    <citation type="journal article" date="2019" name="Toxins">
        <title>Detection of Abrin-Like and Prepropulchellin-Like Toxin Genes and Transcripts Using Whole Genome Sequencing and Full-Length Transcript Sequencing of Abrus precatorius.</title>
        <authorList>
            <person name="Hovde B.T."/>
            <person name="Daligault H.E."/>
            <person name="Hanschen E.R."/>
            <person name="Kunde Y.A."/>
            <person name="Johnson M.B."/>
            <person name="Starkenburg S.R."/>
            <person name="Johnson S.L."/>
        </authorList>
    </citation>
    <scope>NUCLEOTIDE SEQUENCE [LARGE SCALE GENOMIC DNA]</scope>
</reference>
<name>A0A8B8LRJ4_ABRPR</name>
<organism evidence="1 2">
    <name type="scientific">Abrus precatorius</name>
    <name type="common">Indian licorice</name>
    <name type="synonym">Glycine abrus</name>
    <dbReference type="NCBI Taxonomy" id="3816"/>
    <lineage>
        <taxon>Eukaryota</taxon>
        <taxon>Viridiplantae</taxon>
        <taxon>Streptophyta</taxon>
        <taxon>Embryophyta</taxon>
        <taxon>Tracheophyta</taxon>
        <taxon>Spermatophyta</taxon>
        <taxon>Magnoliopsida</taxon>
        <taxon>eudicotyledons</taxon>
        <taxon>Gunneridae</taxon>
        <taxon>Pentapetalae</taxon>
        <taxon>rosids</taxon>
        <taxon>fabids</taxon>
        <taxon>Fabales</taxon>
        <taxon>Fabaceae</taxon>
        <taxon>Papilionoideae</taxon>
        <taxon>50 kb inversion clade</taxon>
        <taxon>NPAAA clade</taxon>
        <taxon>indigoferoid/millettioid clade</taxon>
        <taxon>Abreae</taxon>
        <taxon>Abrus</taxon>
    </lineage>
</organism>
<gene>
    <name evidence="2" type="primary">LOC113867682</name>
</gene>
<evidence type="ECO:0000313" key="2">
    <source>
        <dbReference type="RefSeq" id="XP_027358910.1"/>
    </source>
</evidence>
<proteinExistence type="predicted"/>
<dbReference type="AlphaFoldDB" id="A0A8B8LRJ4"/>
<sequence>MVSKGGEGLLSLTIKTKSEDDESEIPVLLASNKGHRNMVRYLFSGTPWSVLLQNNCRCASVLLSRCISAEIFDVAAALLQHTGAKNISLDYESDQCLRPLYALAHIPSAFRSGTKLNCLQRFIYHSTFLTSYLDYHSL</sequence>